<dbReference type="PANTHER" id="PTHR43649">
    <property type="entry name" value="ARABINOSE-BINDING PROTEIN-RELATED"/>
    <property type="match status" value="1"/>
</dbReference>
<accession>A0ABW2FDK6</accession>
<dbReference type="SUPFAM" id="SSF53850">
    <property type="entry name" value="Periplasmic binding protein-like II"/>
    <property type="match status" value="1"/>
</dbReference>
<dbReference type="RefSeq" id="WP_378046174.1">
    <property type="nucleotide sequence ID" value="NZ_JBHMDN010000010.1"/>
</dbReference>
<name>A0ABW2FDK6_9BACL</name>
<evidence type="ECO:0000256" key="1">
    <source>
        <dbReference type="ARBA" id="ARBA00022475"/>
    </source>
</evidence>
<evidence type="ECO:0000256" key="2">
    <source>
        <dbReference type="ARBA" id="ARBA00022729"/>
    </source>
</evidence>
<keyword evidence="4" id="KW-0564">Palmitate</keyword>
<dbReference type="Pfam" id="PF01547">
    <property type="entry name" value="SBP_bac_1"/>
    <property type="match status" value="1"/>
</dbReference>
<keyword evidence="1" id="KW-1003">Cell membrane</keyword>
<evidence type="ECO:0000256" key="5">
    <source>
        <dbReference type="ARBA" id="ARBA00023288"/>
    </source>
</evidence>
<dbReference type="Proteomes" id="UP001596378">
    <property type="component" value="Unassembled WGS sequence"/>
</dbReference>
<gene>
    <name evidence="7" type="ORF">ACFQMJ_16225</name>
</gene>
<feature type="chain" id="PRO_5046675266" evidence="6">
    <location>
        <begin position="34"/>
        <end position="513"/>
    </location>
</feature>
<keyword evidence="2 6" id="KW-0732">Signal</keyword>
<dbReference type="EMBL" id="JBHTAI010000009">
    <property type="protein sequence ID" value="MFC7150074.1"/>
    <property type="molecule type" value="Genomic_DNA"/>
</dbReference>
<organism evidence="7 8">
    <name type="scientific">Cohnella cellulosilytica</name>
    <dbReference type="NCBI Taxonomy" id="986710"/>
    <lineage>
        <taxon>Bacteria</taxon>
        <taxon>Bacillati</taxon>
        <taxon>Bacillota</taxon>
        <taxon>Bacilli</taxon>
        <taxon>Bacillales</taxon>
        <taxon>Paenibacillaceae</taxon>
        <taxon>Cohnella</taxon>
    </lineage>
</organism>
<dbReference type="CDD" id="cd13580">
    <property type="entry name" value="PBP2_AlgQ_like_1"/>
    <property type="match status" value="1"/>
</dbReference>
<dbReference type="Gene3D" id="3.40.190.10">
    <property type="entry name" value="Periplasmic binding protein-like II"/>
    <property type="match status" value="2"/>
</dbReference>
<sequence length="513" mass="56570">MIGTREKKRRAGPYLSILLLASLLAGCSGGNNAGTPAASSGDSQGGSPEEAAAVELKELSLMNVYFTTEPPREDNAALKAMEEYTGTKLNITWVPGTAYTEKTNVTLASGTLPQVIMVNNMDIKTPSFVSAVRSGMFWEVGPYLGNYPNLSQKSAVAETNMSIDGKVYGIFRGRVLSRNGIVFRKDWLDKLGLQEPKTIDDFYEMLKAFVTQDPDGNGKPDTIGLGVDKTYDIVSKDLKAWFGAPNGWEMKDGVMTPDFMAPEYMDAMNFMKKLYDEKLINTDFPVTQYQKDLLNKGNTGALITSMGNTLDGSFTALMQADPNVKLDFVRTLEGPKGERAASGPGYHGVFMFPRSSVKTEEELLAILDYFDKISSDEMNFLLDWGIEGRHHQMVDGKPELIDAELFTQEVNPIKQMKTYDGSIVGEGTPEGQKLADSYAANEQIIVSDDSLPLTSNTFAEKGNDLKKIINDAEIKYIFGENDLAGWQAAIEQWKAQGGDQVMQEFSEEYQKLQ</sequence>
<evidence type="ECO:0000313" key="7">
    <source>
        <dbReference type="EMBL" id="MFC7150074.1"/>
    </source>
</evidence>
<evidence type="ECO:0000256" key="3">
    <source>
        <dbReference type="ARBA" id="ARBA00023136"/>
    </source>
</evidence>
<evidence type="ECO:0000256" key="4">
    <source>
        <dbReference type="ARBA" id="ARBA00023139"/>
    </source>
</evidence>
<comment type="caution">
    <text evidence="7">The sequence shown here is derived from an EMBL/GenBank/DDBJ whole genome shotgun (WGS) entry which is preliminary data.</text>
</comment>
<feature type="signal peptide" evidence="6">
    <location>
        <begin position="1"/>
        <end position="33"/>
    </location>
</feature>
<evidence type="ECO:0000256" key="6">
    <source>
        <dbReference type="SAM" id="SignalP"/>
    </source>
</evidence>
<keyword evidence="8" id="KW-1185">Reference proteome</keyword>
<dbReference type="InterPro" id="IPR050490">
    <property type="entry name" value="Bact_solute-bd_prot1"/>
</dbReference>
<evidence type="ECO:0000313" key="8">
    <source>
        <dbReference type="Proteomes" id="UP001596378"/>
    </source>
</evidence>
<keyword evidence="3" id="KW-0472">Membrane</keyword>
<proteinExistence type="predicted"/>
<dbReference type="PROSITE" id="PS51257">
    <property type="entry name" value="PROKAR_LIPOPROTEIN"/>
    <property type="match status" value="1"/>
</dbReference>
<reference evidence="8" key="1">
    <citation type="journal article" date="2019" name="Int. J. Syst. Evol. Microbiol.">
        <title>The Global Catalogue of Microorganisms (GCM) 10K type strain sequencing project: providing services to taxonomists for standard genome sequencing and annotation.</title>
        <authorList>
            <consortium name="The Broad Institute Genomics Platform"/>
            <consortium name="The Broad Institute Genome Sequencing Center for Infectious Disease"/>
            <person name="Wu L."/>
            <person name="Ma J."/>
        </authorList>
    </citation>
    <scope>NUCLEOTIDE SEQUENCE [LARGE SCALE GENOMIC DNA]</scope>
    <source>
        <strain evidence="8">KCTC 12907</strain>
    </source>
</reference>
<dbReference type="InterPro" id="IPR006059">
    <property type="entry name" value="SBP"/>
</dbReference>
<keyword evidence="5" id="KW-0449">Lipoprotein</keyword>
<dbReference type="PANTHER" id="PTHR43649:SF33">
    <property type="entry name" value="POLYGALACTURONAN_RHAMNOGALACTURONAN-BINDING PROTEIN YTCQ"/>
    <property type="match status" value="1"/>
</dbReference>
<protein>
    <submittedName>
        <fullName evidence="7">Extracellular solute-binding protein</fullName>
    </submittedName>
</protein>